<dbReference type="PANTHER" id="PTHR42973:SF39">
    <property type="entry name" value="FAD-BINDING PCMH-TYPE DOMAIN-CONTAINING PROTEIN"/>
    <property type="match status" value="1"/>
</dbReference>
<dbReference type="InterPro" id="IPR016169">
    <property type="entry name" value="FAD-bd_PCMH_sub2"/>
</dbReference>
<keyword evidence="3" id="KW-0285">Flavoprotein</keyword>
<dbReference type="SUPFAM" id="SSF56176">
    <property type="entry name" value="FAD-binding/transporter-associated domain-like"/>
    <property type="match status" value="1"/>
</dbReference>
<evidence type="ECO:0000313" key="9">
    <source>
        <dbReference type="Proteomes" id="UP001180556"/>
    </source>
</evidence>
<dbReference type="InterPro" id="IPR036318">
    <property type="entry name" value="FAD-bd_PCMH-like_sf"/>
</dbReference>
<comment type="cofactor">
    <cofactor evidence="1">
        <name>FAD</name>
        <dbReference type="ChEBI" id="CHEBI:57692"/>
    </cofactor>
</comment>
<dbReference type="InterPro" id="IPR016167">
    <property type="entry name" value="FAD-bd_PCMH_sub1"/>
</dbReference>
<dbReference type="Pfam" id="PF01565">
    <property type="entry name" value="FAD_binding_4"/>
    <property type="match status" value="1"/>
</dbReference>
<comment type="similarity">
    <text evidence="2">Belongs to the oxygen-dependent FAD-linked oxidoreductase family.</text>
</comment>
<protein>
    <submittedName>
        <fullName evidence="8">FAD-binding protein</fullName>
    </submittedName>
</protein>
<evidence type="ECO:0000313" key="8">
    <source>
        <dbReference type="EMBL" id="MDT0492227.1"/>
    </source>
</evidence>
<evidence type="ECO:0000256" key="2">
    <source>
        <dbReference type="ARBA" id="ARBA00005466"/>
    </source>
</evidence>
<evidence type="ECO:0000256" key="6">
    <source>
        <dbReference type="SAM" id="MobiDB-lite"/>
    </source>
</evidence>
<dbReference type="Proteomes" id="UP001180556">
    <property type="component" value="Unassembled WGS sequence"/>
</dbReference>
<evidence type="ECO:0000259" key="7">
    <source>
        <dbReference type="PROSITE" id="PS51387"/>
    </source>
</evidence>
<keyword evidence="5" id="KW-0560">Oxidoreductase</keyword>
<dbReference type="InterPro" id="IPR006094">
    <property type="entry name" value="Oxid_FAD_bind_N"/>
</dbReference>
<organism evidence="8 9">
    <name type="scientific">Streptomyces stephensoniae</name>
    <dbReference type="NCBI Taxonomy" id="3375367"/>
    <lineage>
        <taxon>Bacteria</taxon>
        <taxon>Bacillati</taxon>
        <taxon>Actinomycetota</taxon>
        <taxon>Actinomycetes</taxon>
        <taxon>Kitasatosporales</taxon>
        <taxon>Streptomycetaceae</taxon>
        <taxon>Streptomyces</taxon>
    </lineage>
</organism>
<dbReference type="Gene3D" id="3.30.43.10">
    <property type="entry name" value="Uridine Diphospho-n-acetylenolpyruvylglucosamine Reductase, domain 2"/>
    <property type="match status" value="1"/>
</dbReference>
<dbReference type="RefSeq" id="WP_311600683.1">
    <property type="nucleotide sequence ID" value="NZ_JAVRFG010000020.1"/>
</dbReference>
<dbReference type="Gene3D" id="3.30.465.10">
    <property type="match status" value="1"/>
</dbReference>
<dbReference type="EMBL" id="JAVRFG010000020">
    <property type="protein sequence ID" value="MDT0492227.1"/>
    <property type="molecule type" value="Genomic_DNA"/>
</dbReference>
<dbReference type="InterPro" id="IPR006093">
    <property type="entry name" value="Oxy_OxRdtase_FAD_BS"/>
</dbReference>
<accession>A0ABU2W2Z1</accession>
<gene>
    <name evidence="8" type="ORF">RM717_17095</name>
</gene>
<evidence type="ECO:0000256" key="5">
    <source>
        <dbReference type="ARBA" id="ARBA00023002"/>
    </source>
</evidence>
<dbReference type="InterPro" id="IPR016166">
    <property type="entry name" value="FAD-bd_PCMH"/>
</dbReference>
<dbReference type="PROSITE" id="PS51387">
    <property type="entry name" value="FAD_PCMH"/>
    <property type="match status" value="1"/>
</dbReference>
<evidence type="ECO:0000256" key="3">
    <source>
        <dbReference type="ARBA" id="ARBA00022630"/>
    </source>
</evidence>
<dbReference type="PROSITE" id="PS00862">
    <property type="entry name" value="OX2_COVAL_FAD"/>
    <property type="match status" value="1"/>
</dbReference>
<name>A0ABU2W2Z1_9ACTN</name>
<evidence type="ECO:0000256" key="1">
    <source>
        <dbReference type="ARBA" id="ARBA00001974"/>
    </source>
</evidence>
<keyword evidence="9" id="KW-1185">Reference proteome</keyword>
<sequence>MKWHSALDRALSRLVAQVRGEVLAPEDAGYEEELAGFNRIWLADHRPHVVVAARATADVRAAVSFAAELGLPVGVQATGHGTAAPACGGVLVSTRRMNAVTVDPLTRTAQVEAGARWHQVIARAAAHGLAPLNGSSPSSGWSATPWAAASARWDGGTDTRRTS</sequence>
<dbReference type="PANTHER" id="PTHR42973">
    <property type="entry name" value="BINDING OXIDOREDUCTASE, PUTATIVE (AFU_ORTHOLOGUE AFUA_1G17690)-RELATED"/>
    <property type="match status" value="1"/>
</dbReference>
<feature type="domain" description="FAD-binding PCMH-type" evidence="7">
    <location>
        <begin position="43"/>
        <end position="163"/>
    </location>
</feature>
<dbReference type="InterPro" id="IPR050416">
    <property type="entry name" value="FAD-linked_Oxidoreductase"/>
</dbReference>
<feature type="region of interest" description="Disordered" evidence="6">
    <location>
        <begin position="133"/>
        <end position="163"/>
    </location>
</feature>
<feature type="compositionally biased region" description="Polar residues" evidence="6">
    <location>
        <begin position="133"/>
        <end position="142"/>
    </location>
</feature>
<reference evidence="9" key="1">
    <citation type="submission" date="2023-07" db="EMBL/GenBank/DDBJ databases">
        <title>30 novel species of actinomycetes from the DSMZ collection.</title>
        <authorList>
            <person name="Nouioui I."/>
        </authorList>
    </citation>
    <scope>NUCLEOTIDE SEQUENCE [LARGE SCALE GENOMIC DNA]</scope>
    <source>
        <strain evidence="9">DSM 40932</strain>
    </source>
</reference>
<comment type="caution">
    <text evidence="8">The sequence shown here is derived from an EMBL/GenBank/DDBJ whole genome shotgun (WGS) entry which is preliminary data.</text>
</comment>
<proteinExistence type="inferred from homology"/>
<keyword evidence="4" id="KW-0274">FAD</keyword>
<evidence type="ECO:0000256" key="4">
    <source>
        <dbReference type="ARBA" id="ARBA00022827"/>
    </source>
</evidence>